<evidence type="ECO:0000313" key="1">
    <source>
        <dbReference type="EMBL" id="CAB4128849.1"/>
    </source>
</evidence>
<accession>A0A6J5LAJ6</accession>
<gene>
    <name evidence="1" type="ORF">UFOVP114_91</name>
</gene>
<reference evidence="1" key="1">
    <citation type="submission" date="2020-04" db="EMBL/GenBank/DDBJ databases">
        <authorList>
            <person name="Chiriac C."/>
            <person name="Salcher M."/>
            <person name="Ghai R."/>
            <person name="Kavagutti S V."/>
        </authorList>
    </citation>
    <scope>NUCLEOTIDE SEQUENCE</scope>
</reference>
<proteinExistence type="predicted"/>
<sequence length="94" mass="10850">MIVTGKVADLPEWAQQYIHRLEDDLFSVSKQRETLAAEVATLQKRPDLTRTQRRALTGMVQPILDDMDMEPGQYPWRQRDTLRKAITALRIAGK</sequence>
<organism evidence="1">
    <name type="scientific">uncultured Caudovirales phage</name>
    <dbReference type="NCBI Taxonomy" id="2100421"/>
    <lineage>
        <taxon>Viruses</taxon>
        <taxon>Duplodnaviria</taxon>
        <taxon>Heunggongvirae</taxon>
        <taxon>Uroviricota</taxon>
        <taxon>Caudoviricetes</taxon>
        <taxon>Peduoviridae</taxon>
        <taxon>Maltschvirus</taxon>
        <taxon>Maltschvirus maltsch</taxon>
    </lineage>
</organism>
<dbReference type="EMBL" id="LR796230">
    <property type="protein sequence ID" value="CAB4128849.1"/>
    <property type="molecule type" value="Genomic_DNA"/>
</dbReference>
<protein>
    <submittedName>
        <fullName evidence="1">Uncharacterized protein</fullName>
    </submittedName>
</protein>
<name>A0A6J5LAJ6_9CAUD</name>